<accession>A0A3D8IRJ3</accession>
<keyword evidence="3 4" id="KW-0862">Zinc</keyword>
<feature type="binding site" evidence="4">
    <location>
        <position position="2"/>
    </location>
    <ligand>
        <name>Ni(2+)</name>
        <dbReference type="ChEBI" id="CHEBI:49786"/>
    </ligand>
</feature>
<keyword evidence="6" id="KW-1185">Reference proteome</keyword>
<dbReference type="EMBL" id="NXLT01000002">
    <property type="protein sequence ID" value="RDU67879.1"/>
    <property type="molecule type" value="Genomic_DNA"/>
</dbReference>
<dbReference type="GO" id="GO:0016151">
    <property type="term" value="F:nickel cation binding"/>
    <property type="evidence" value="ECO:0007669"/>
    <property type="project" value="UniProtKB-UniRule"/>
</dbReference>
<protein>
    <recommendedName>
        <fullName evidence="4">Hydrogenase maturation factor HypA</fullName>
    </recommendedName>
</protein>
<dbReference type="GO" id="GO:0051604">
    <property type="term" value="P:protein maturation"/>
    <property type="evidence" value="ECO:0007669"/>
    <property type="project" value="InterPro"/>
</dbReference>
<reference evidence="5 6" key="1">
    <citation type="submission" date="2018-04" db="EMBL/GenBank/DDBJ databases">
        <title>Novel Campyloabacter and Helicobacter Species and Strains.</title>
        <authorList>
            <person name="Mannion A.J."/>
            <person name="Shen Z."/>
            <person name="Fox J.G."/>
        </authorList>
    </citation>
    <scope>NUCLEOTIDE SEQUENCE [LARGE SCALE GENOMIC DNA]</scope>
    <source>
        <strain evidence="5 6">MIT 12-6600</strain>
    </source>
</reference>
<dbReference type="InterPro" id="IPR000688">
    <property type="entry name" value="HypA/HybF"/>
</dbReference>
<proteinExistence type="inferred from homology"/>
<comment type="similarity">
    <text evidence="4">Belongs to the HypA/HybF family.</text>
</comment>
<dbReference type="RefSeq" id="WP_115570694.1">
    <property type="nucleotide sequence ID" value="NZ_NXLT01000002.1"/>
</dbReference>
<sequence>MHELSIVNALLDQACEIATQHQATKVHKIIISVGERSGVDIGLLRRTFETFKSEFALCQNTLLESIYEPVEILCKECNTQSLAQDMQYAICPKCQSQNVEIVKGMELLLLSLELDS</sequence>
<dbReference type="GO" id="GO:0008270">
    <property type="term" value="F:zinc ion binding"/>
    <property type="evidence" value="ECO:0007669"/>
    <property type="project" value="UniProtKB-UniRule"/>
</dbReference>
<evidence type="ECO:0000256" key="4">
    <source>
        <dbReference type="HAMAP-Rule" id="MF_00213"/>
    </source>
</evidence>
<dbReference type="NCBIfam" id="NF001839">
    <property type="entry name" value="PRK00564.1"/>
    <property type="match status" value="1"/>
</dbReference>
<evidence type="ECO:0000256" key="1">
    <source>
        <dbReference type="ARBA" id="ARBA00022596"/>
    </source>
</evidence>
<name>A0A3D8IRJ3_9HELI</name>
<organism evidence="5 6">
    <name type="scientific">Helicobacter equorum</name>
    <dbReference type="NCBI Taxonomy" id="361872"/>
    <lineage>
        <taxon>Bacteria</taxon>
        <taxon>Pseudomonadati</taxon>
        <taxon>Campylobacterota</taxon>
        <taxon>Epsilonproteobacteria</taxon>
        <taxon>Campylobacterales</taxon>
        <taxon>Helicobacteraceae</taxon>
        <taxon>Helicobacter</taxon>
    </lineage>
</organism>
<dbReference type="PIRSF" id="PIRSF004761">
    <property type="entry name" value="Hydrgn_mat_HypA"/>
    <property type="match status" value="1"/>
</dbReference>
<dbReference type="PANTHER" id="PTHR34535:SF3">
    <property type="entry name" value="HYDROGENASE MATURATION FACTOR HYPA"/>
    <property type="match status" value="1"/>
</dbReference>
<feature type="binding site" evidence="4">
    <location>
        <position position="77"/>
    </location>
    <ligand>
        <name>Zn(2+)</name>
        <dbReference type="ChEBI" id="CHEBI:29105"/>
    </ligand>
</feature>
<feature type="binding site" evidence="4">
    <location>
        <position position="91"/>
    </location>
    <ligand>
        <name>Zn(2+)</name>
        <dbReference type="ChEBI" id="CHEBI:29105"/>
    </ligand>
</feature>
<feature type="binding site" evidence="4">
    <location>
        <position position="74"/>
    </location>
    <ligand>
        <name>Zn(2+)</name>
        <dbReference type="ChEBI" id="CHEBI:29105"/>
    </ligand>
</feature>
<evidence type="ECO:0000256" key="2">
    <source>
        <dbReference type="ARBA" id="ARBA00022723"/>
    </source>
</evidence>
<dbReference type="Proteomes" id="UP000256514">
    <property type="component" value="Unassembled WGS sequence"/>
</dbReference>
<dbReference type="AlphaFoldDB" id="A0A3D8IRJ3"/>
<dbReference type="Gene3D" id="3.30.2320.80">
    <property type="match status" value="1"/>
</dbReference>
<dbReference type="OrthoDB" id="9800361at2"/>
<keyword evidence="2 4" id="KW-0479">Metal-binding</keyword>
<evidence type="ECO:0000313" key="6">
    <source>
        <dbReference type="Proteomes" id="UP000256514"/>
    </source>
</evidence>
<evidence type="ECO:0000256" key="3">
    <source>
        <dbReference type="ARBA" id="ARBA00022833"/>
    </source>
</evidence>
<comment type="caution">
    <text evidence="5">The sequence shown here is derived from an EMBL/GenBank/DDBJ whole genome shotgun (WGS) entry which is preliminary data.</text>
</comment>
<dbReference type="PANTHER" id="PTHR34535">
    <property type="entry name" value="HYDROGENASE MATURATION FACTOR HYPA"/>
    <property type="match status" value="1"/>
</dbReference>
<feature type="binding site" evidence="4">
    <location>
        <position position="94"/>
    </location>
    <ligand>
        <name>Zn(2+)</name>
        <dbReference type="ChEBI" id="CHEBI:29105"/>
    </ligand>
</feature>
<comment type="function">
    <text evidence="4">Involved in the maturation of [NiFe] hydrogenases. Required for nickel insertion into the metal center of the hydrogenase.</text>
</comment>
<gene>
    <name evidence="4" type="primary">hypA</name>
    <name evidence="5" type="ORF">CQA54_02840</name>
</gene>
<dbReference type="Pfam" id="PF01155">
    <property type="entry name" value="HypA"/>
    <property type="match status" value="1"/>
</dbReference>
<keyword evidence="1 4" id="KW-0533">Nickel</keyword>
<evidence type="ECO:0000313" key="5">
    <source>
        <dbReference type="EMBL" id="RDU67879.1"/>
    </source>
</evidence>
<dbReference type="HAMAP" id="MF_00213">
    <property type="entry name" value="HypA_HybF"/>
    <property type="match status" value="1"/>
</dbReference>